<evidence type="ECO:0000313" key="8">
    <source>
        <dbReference type="Proteomes" id="UP000470951"/>
    </source>
</evidence>
<keyword evidence="4 5" id="KW-0067">ATP-binding</keyword>
<dbReference type="PROSITE" id="PS51198">
    <property type="entry name" value="UVRD_HELICASE_ATP_BIND"/>
    <property type="match status" value="1"/>
</dbReference>
<name>A0A7K3RE94_STRAQ</name>
<evidence type="ECO:0000256" key="4">
    <source>
        <dbReference type="ARBA" id="ARBA00022840"/>
    </source>
</evidence>
<feature type="domain" description="UvrD-like helicase ATP-binding" evidence="6">
    <location>
        <begin position="9"/>
        <end position="276"/>
    </location>
</feature>
<sequence>MSSHPPGTRSLTPEQLLAAASTHRLLYIEAFPGSGKTTVSNQRFGLHRFARAADHRAVVAVSFTRSATEEIRSRVSRQWGSSALGWPHRIVTLDTILNDLLFHLLRSGILQWPGNYLELDVLDAWRTHLPTTYTRDKPVLALDGRHIVTGSIRRVEREGHVDLAAFTTAIGEGVCTHENVREVLEAALCIEGIRASVKAYFATTIRSLLVDEVYDANDLDLEIIRLAADAGLSVTLVGDPWQALYGFRGARPESVPRLIGLLDFERVNLQTSFRWRGSISQEVLAQRLRCKERTSLSAGTARDVDVVLARQWKMLWDADSQVLPLAIARGRMGRFQEAVCTLLLNELAHNAIGRPAVFLNDARTTLGITDNEILARLRPHLQSALGLLKWQGDLGAIWASLADAVVTLVPIDSAATQKRTPRTALTNLRKRLEIERGGLVPGLTCHQAKGREWNRVGVRLEEADEEALRRGLNPGDEAHRALYVALTRARHISLAV</sequence>
<dbReference type="InterPro" id="IPR027417">
    <property type="entry name" value="P-loop_NTPase"/>
</dbReference>
<feature type="binding site" evidence="5">
    <location>
        <begin position="30"/>
        <end position="37"/>
    </location>
    <ligand>
        <name>ATP</name>
        <dbReference type="ChEBI" id="CHEBI:30616"/>
    </ligand>
</feature>
<keyword evidence="2 5" id="KW-0378">Hydrolase</keyword>
<evidence type="ECO:0000256" key="5">
    <source>
        <dbReference type="PROSITE-ProRule" id="PRU00560"/>
    </source>
</evidence>
<dbReference type="RefSeq" id="WP_164222034.1">
    <property type="nucleotide sequence ID" value="NZ_JAAGMS010000238.1"/>
</dbReference>
<dbReference type="GO" id="GO:0005524">
    <property type="term" value="F:ATP binding"/>
    <property type="evidence" value="ECO:0007669"/>
    <property type="project" value="UniProtKB-UniRule"/>
</dbReference>
<dbReference type="GO" id="GO:0016787">
    <property type="term" value="F:hydrolase activity"/>
    <property type="evidence" value="ECO:0007669"/>
    <property type="project" value="UniProtKB-UniRule"/>
</dbReference>
<accession>A0A7K3RE94</accession>
<dbReference type="InterPro" id="IPR014016">
    <property type="entry name" value="UvrD-like_ATP-bd"/>
</dbReference>
<dbReference type="EMBL" id="JAAGMS010000238">
    <property type="protein sequence ID" value="NEC00530.1"/>
    <property type="molecule type" value="Genomic_DNA"/>
</dbReference>
<keyword evidence="3 5" id="KW-0347">Helicase</keyword>
<dbReference type="AlphaFoldDB" id="A0A7K3RE94"/>
<proteinExistence type="predicted"/>
<evidence type="ECO:0000313" key="7">
    <source>
        <dbReference type="EMBL" id="NEC00530.1"/>
    </source>
</evidence>
<dbReference type="GO" id="GO:0043138">
    <property type="term" value="F:3'-5' DNA helicase activity"/>
    <property type="evidence" value="ECO:0007669"/>
    <property type="project" value="TreeGrafter"/>
</dbReference>
<comment type="caution">
    <text evidence="7">The sequence shown here is derived from an EMBL/GenBank/DDBJ whole genome shotgun (WGS) entry which is preliminary data.</text>
</comment>
<evidence type="ECO:0000256" key="1">
    <source>
        <dbReference type="ARBA" id="ARBA00022741"/>
    </source>
</evidence>
<gene>
    <name evidence="7" type="ORF">G3I58_21490</name>
</gene>
<dbReference type="Proteomes" id="UP000470951">
    <property type="component" value="Unassembled WGS sequence"/>
</dbReference>
<evidence type="ECO:0000256" key="3">
    <source>
        <dbReference type="ARBA" id="ARBA00022806"/>
    </source>
</evidence>
<dbReference type="PANTHER" id="PTHR11070">
    <property type="entry name" value="UVRD / RECB / PCRA DNA HELICASE FAMILY MEMBER"/>
    <property type="match status" value="1"/>
</dbReference>
<dbReference type="InterPro" id="IPR000212">
    <property type="entry name" value="DNA_helicase_UvrD/REP"/>
</dbReference>
<dbReference type="PANTHER" id="PTHR11070:SF2">
    <property type="entry name" value="ATP-DEPENDENT DNA HELICASE SRS2"/>
    <property type="match status" value="1"/>
</dbReference>
<dbReference type="GO" id="GO:0003677">
    <property type="term" value="F:DNA binding"/>
    <property type="evidence" value="ECO:0007669"/>
    <property type="project" value="InterPro"/>
</dbReference>
<organism evidence="7 8">
    <name type="scientific">Streptomyces anulatus</name>
    <name type="common">Streptomyces chrysomallus</name>
    <dbReference type="NCBI Taxonomy" id="1892"/>
    <lineage>
        <taxon>Bacteria</taxon>
        <taxon>Bacillati</taxon>
        <taxon>Actinomycetota</taxon>
        <taxon>Actinomycetes</taxon>
        <taxon>Kitasatosporales</taxon>
        <taxon>Streptomycetaceae</taxon>
        <taxon>Streptomyces</taxon>
    </lineage>
</organism>
<evidence type="ECO:0000259" key="6">
    <source>
        <dbReference type="PROSITE" id="PS51198"/>
    </source>
</evidence>
<dbReference type="GO" id="GO:0000725">
    <property type="term" value="P:recombinational repair"/>
    <property type="evidence" value="ECO:0007669"/>
    <property type="project" value="TreeGrafter"/>
</dbReference>
<protein>
    <submittedName>
        <fullName evidence="7">ATP-dependent helicase</fullName>
    </submittedName>
</protein>
<dbReference type="SUPFAM" id="SSF52540">
    <property type="entry name" value="P-loop containing nucleoside triphosphate hydrolases"/>
    <property type="match status" value="1"/>
</dbReference>
<dbReference type="Gene3D" id="3.40.50.300">
    <property type="entry name" value="P-loop containing nucleotide triphosphate hydrolases"/>
    <property type="match status" value="3"/>
</dbReference>
<evidence type="ECO:0000256" key="2">
    <source>
        <dbReference type="ARBA" id="ARBA00022801"/>
    </source>
</evidence>
<reference evidence="7 8" key="1">
    <citation type="submission" date="2020-01" db="EMBL/GenBank/DDBJ databases">
        <title>Insect and environment-associated Actinomycetes.</title>
        <authorList>
            <person name="Currrie C."/>
            <person name="Chevrette M."/>
            <person name="Carlson C."/>
            <person name="Stubbendieck R."/>
            <person name="Wendt-Pienkowski E."/>
        </authorList>
    </citation>
    <scope>NUCLEOTIDE SEQUENCE [LARGE SCALE GENOMIC DNA]</scope>
    <source>
        <strain evidence="7 8">SID7903</strain>
    </source>
</reference>
<dbReference type="Pfam" id="PF13245">
    <property type="entry name" value="AAA_19"/>
    <property type="match status" value="1"/>
</dbReference>
<keyword evidence="1 5" id="KW-0547">Nucleotide-binding</keyword>